<name>A0A6A7AHB1_9PLEO</name>
<keyword evidence="2" id="KW-1185">Reference proteome</keyword>
<gene>
    <name evidence="1" type="ORF">CC86DRAFT_366145</name>
</gene>
<protein>
    <submittedName>
        <fullName evidence="1">Uncharacterized protein</fullName>
    </submittedName>
</protein>
<accession>A0A6A7AHB1</accession>
<organism evidence="1 2">
    <name type="scientific">Ophiobolus disseminans</name>
    <dbReference type="NCBI Taxonomy" id="1469910"/>
    <lineage>
        <taxon>Eukaryota</taxon>
        <taxon>Fungi</taxon>
        <taxon>Dikarya</taxon>
        <taxon>Ascomycota</taxon>
        <taxon>Pezizomycotina</taxon>
        <taxon>Dothideomycetes</taxon>
        <taxon>Pleosporomycetidae</taxon>
        <taxon>Pleosporales</taxon>
        <taxon>Pleosporineae</taxon>
        <taxon>Phaeosphaeriaceae</taxon>
        <taxon>Ophiobolus</taxon>
    </lineage>
</organism>
<dbReference type="OrthoDB" id="3798476at2759"/>
<dbReference type="Proteomes" id="UP000799424">
    <property type="component" value="Unassembled WGS sequence"/>
</dbReference>
<dbReference type="EMBL" id="MU006217">
    <property type="protein sequence ID" value="KAF2832314.1"/>
    <property type="molecule type" value="Genomic_DNA"/>
</dbReference>
<dbReference type="AlphaFoldDB" id="A0A6A7AHB1"/>
<reference evidence="1" key="1">
    <citation type="journal article" date="2020" name="Stud. Mycol.">
        <title>101 Dothideomycetes genomes: a test case for predicting lifestyles and emergence of pathogens.</title>
        <authorList>
            <person name="Haridas S."/>
            <person name="Albert R."/>
            <person name="Binder M."/>
            <person name="Bloem J."/>
            <person name="Labutti K."/>
            <person name="Salamov A."/>
            <person name="Andreopoulos B."/>
            <person name="Baker S."/>
            <person name="Barry K."/>
            <person name="Bills G."/>
            <person name="Bluhm B."/>
            <person name="Cannon C."/>
            <person name="Castanera R."/>
            <person name="Culley D."/>
            <person name="Daum C."/>
            <person name="Ezra D."/>
            <person name="Gonzalez J."/>
            <person name="Henrissat B."/>
            <person name="Kuo A."/>
            <person name="Liang C."/>
            <person name="Lipzen A."/>
            <person name="Lutzoni F."/>
            <person name="Magnuson J."/>
            <person name="Mondo S."/>
            <person name="Nolan M."/>
            <person name="Ohm R."/>
            <person name="Pangilinan J."/>
            <person name="Park H.-J."/>
            <person name="Ramirez L."/>
            <person name="Alfaro M."/>
            <person name="Sun H."/>
            <person name="Tritt A."/>
            <person name="Yoshinaga Y."/>
            <person name="Zwiers L.-H."/>
            <person name="Turgeon B."/>
            <person name="Goodwin S."/>
            <person name="Spatafora J."/>
            <person name="Crous P."/>
            <person name="Grigoriev I."/>
        </authorList>
    </citation>
    <scope>NUCLEOTIDE SEQUENCE</scope>
    <source>
        <strain evidence="1">CBS 113818</strain>
    </source>
</reference>
<proteinExistence type="predicted"/>
<evidence type="ECO:0000313" key="1">
    <source>
        <dbReference type="EMBL" id="KAF2832314.1"/>
    </source>
</evidence>
<evidence type="ECO:0000313" key="2">
    <source>
        <dbReference type="Proteomes" id="UP000799424"/>
    </source>
</evidence>
<sequence>MASISNEDTQKTILRAVNSQRLEAWPGRYFSTFFAPDADIAKALLGTPNGGASGYFLAQHKQQLGNMFIAGVRVFLGTTYPNQPSMVFYVQQELPQKPGAARERTSPAHGLMDESSVVRVENNGTSMLREHVFRAKL</sequence>